<dbReference type="AlphaFoldDB" id="A0AAD6YMU9"/>
<evidence type="ECO:0000259" key="1">
    <source>
        <dbReference type="Pfam" id="PF24016"/>
    </source>
</evidence>
<gene>
    <name evidence="2" type="ORF">GGX14DRAFT_350399</name>
</gene>
<evidence type="ECO:0000313" key="2">
    <source>
        <dbReference type="EMBL" id="KAJ7224217.1"/>
    </source>
</evidence>
<reference evidence="2" key="1">
    <citation type="submission" date="2023-03" db="EMBL/GenBank/DDBJ databases">
        <title>Massive genome expansion in bonnet fungi (Mycena s.s.) driven by repeated elements and novel gene families across ecological guilds.</title>
        <authorList>
            <consortium name="Lawrence Berkeley National Laboratory"/>
            <person name="Harder C.B."/>
            <person name="Miyauchi S."/>
            <person name="Viragh M."/>
            <person name="Kuo A."/>
            <person name="Thoen E."/>
            <person name="Andreopoulos B."/>
            <person name="Lu D."/>
            <person name="Skrede I."/>
            <person name="Drula E."/>
            <person name="Henrissat B."/>
            <person name="Morin E."/>
            <person name="Kohler A."/>
            <person name="Barry K."/>
            <person name="LaButti K."/>
            <person name="Morin E."/>
            <person name="Salamov A."/>
            <person name="Lipzen A."/>
            <person name="Mereny Z."/>
            <person name="Hegedus B."/>
            <person name="Baldrian P."/>
            <person name="Stursova M."/>
            <person name="Weitz H."/>
            <person name="Taylor A."/>
            <person name="Grigoriev I.V."/>
            <person name="Nagy L.G."/>
            <person name="Martin F."/>
            <person name="Kauserud H."/>
        </authorList>
    </citation>
    <scope>NUCLEOTIDE SEQUENCE</scope>
    <source>
        <strain evidence="2">9144</strain>
    </source>
</reference>
<sequence length="191" mass="20771">TGTYYVTPHNIVPAVNLSRRQKRKQKQKQIPDAVFRSRRGNLLLDLATTGYSSEVAKAAVVASTKSGNISLNLLSGAKIRPRFDIEGNTRSGNVVLFIPSTFSGAIQLHTKTGDINFLPGIASEMRVVKSTDTEYLVLVGAQQPPGTDQAPVDFCRLRTRSGNVVIGVRGKDTYVRPAGLWQKLTGFLRSG</sequence>
<organism evidence="2 3">
    <name type="scientific">Mycena pura</name>
    <dbReference type="NCBI Taxonomy" id="153505"/>
    <lineage>
        <taxon>Eukaryota</taxon>
        <taxon>Fungi</taxon>
        <taxon>Dikarya</taxon>
        <taxon>Basidiomycota</taxon>
        <taxon>Agaricomycotina</taxon>
        <taxon>Agaricomycetes</taxon>
        <taxon>Agaricomycetidae</taxon>
        <taxon>Agaricales</taxon>
        <taxon>Marasmiineae</taxon>
        <taxon>Mycenaceae</taxon>
        <taxon>Mycena</taxon>
    </lineage>
</organism>
<comment type="caution">
    <text evidence="2">The sequence shown here is derived from an EMBL/GenBank/DDBJ whole genome shotgun (WGS) entry which is preliminary data.</text>
</comment>
<name>A0AAD6YMU9_9AGAR</name>
<dbReference type="Proteomes" id="UP001219525">
    <property type="component" value="Unassembled WGS sequence"/>
</dbReference>
<keyword evidence="3" id="KW-1185">Reference proteome</keyword>
<dbReference type="InterPro" id="IPR055754">
    <property type="entry name" value="DUF7330"/>
</dbReference>
<feature type="domain" description="DUF7330" evidence="1">
    <location>
        <begin position="2"/>
        <end position="167"/>
    </location>
</feature>
<proteinExistence type="predicted"/>
<protein>
    <recommendedName>
        <fullName evidence="1">DUF7330 domain-containing protein</fullName>
    </recommendedName>
</protein>
<accession>A0AAD6YMU9</accession>
<evidence type="ECO:0000313" key="3">
    <source>
        <dbReference type="Proteomes" id="UP001219525"/>
    </source>
</evidence>
<feature type="non-terminal residue" evidence="2">
    <location>
        <position position="191"/>
    </location>
</feature>
<dbReference type="Pfam" id="PF24016">
    <property type="entry name" value="DUF7330"/>
    <property type="match status" value="1"/>
</dbReference>
<dbReference type="EMBL" id="JARJCW010000005">
    <property type="protein sequence ID" value="KAJ7224217.1"/>
    <property type="molecule type" value="Genomic_DNA"/>
</dbReference>